<dbReference type="EMBL" id="VFQX01000019">
    <property type="protein sequence ID" value="KAF0980405.1"/>
    <property type="molecule type" value="Genomic_DNA"/>
</dbReference>
<dbReference type="OrthoDB" id="10555600at2759"/>
<keyword evidence="1" id="KW-0472">Membrane</keyword>
<comment type="caution">
    <text evidence="2">The sequence shown here is derived from an EMBL/GenBank/DDBJ whole genome shotgun (WGS) entry which is preliminary data.</text>
</comment>
<dbReference type="AlphaFoldDB" id="A0A6A5C4K6"/>
<accession>A0A6A5C4K6</accession>
<feature type="transmembrane region" description="Helical" evidence="1">
    <location>
        <begin position="114"/>
        <end position="132"/>
    </location>
</feature>
<name>A0A6A5C4K6_NAEFO</name>
<sequence>MLRNLSIVQHDSPLIHLSSALFQRASNMILQYPSLLPPHSFLFNPFLIHTDNKLFQRLSNHSLLSLSLFKSIGTCRAKFSMSTHSFDGITAANASIKEDSIQTNTRKKYLKWKFILLSCAVPAVICILYSGMKMVKIWKHNVSNALLIEEDSAMHTTSAMSQKLISNSIKHMPMKEHDELSEGQNYSLVKGLLFDVLKFPVTCCLVGLNIVILLVFR</sequence>
<dbReference type="GeneID" id="68120834"/>
<dbReference type="Proteomes" id="UP000444721">
    <property type="component" value="Unassembled WGS sequence"/>
</dbReference>
<protein>
    <submittedName>
        <fullName evidence="2">Uncharacterized protein</fullName>
    </submittedName>
</protein>
<keyword evidence="1" id="KW-0812">Transmembrane</keyword>
<dbReference type="RefSeq" id="XP_044565118.1">
    <property type="nucleotide sequence ID" value="XM_044704269.1"/>
</dbReference>
<evidence type="ECO:0000256" key="1">
    <source>
        <dbReference type="SAM" id="Phobius"/>
    </source>
</evidence>
<keyword evidence="3" id="KW-1185">Reference proteome</keyword>
<feature type="transmembrane region" description="Helical" evidence="1">
    <location>
        <begin position="196"/>
        <end position="216"/>
    </location>
</feature>
<organism evidence="2 3">
    <name type="scientific">Naegleria fowleri</name>
    <name type="common">Brain eating amoeba</name>
    <dbReference type="NCBI Taxonomy" id="5763"/>
    <lineage>
        <taxon>Eukaryota</taxon>
        <taxon>Discoba</taxon>
        <taxon>Heterolobosea</taxon>
        <taxon>Tetramitia</taxon>
        <taxon>Eutetramitia</taxon>
        <taxon>Vahlkampfiidae</taxon>
        <taxon>Naegleria</taxon>
    </lineage>
</organism>
<evidence type="ECO:0000313" key="3">
    <source>
        <dbReference type="Proteomes" id="UP000444721"/>
    </source>
</evidence>
<dbReference type="VEuPathDB" id="AmoebaDB:NF0020530"/>
<gene>
    <name evidence="2" type="ORF">FDP41_013619</name>
</gene>
<reference evidence="2 3" key="1">
    <citation type="journal article" date="2019" name="Sci. Rep.">
        <title>Nanopore sequencing improves the draft genome of the human pathogenic amoeba Naegleria fowleri.</title>
        <authorList>
            <person name="Liechti N."/>
            <person name="Schurch N."/>
            <person name="Bruggmann R."/>
            <person name="Wittwer M."/>
        </authorList>
    </citation>
    <scope>NUCLEOTIDE SEQUENCE [LARGE SCALE GENOMIC DNA]</scope>
    <source>
        <strain evidence="2 3">ATCC 30894</strain>
    </source>
</reference>
<evidence type="ECO:0000313" key="2">
    <source>
        <dbReference type="EMBL" id="KAF0980405.1"/>
    </source>
</evidence>
<proteinExistence type="predicted"/>
<keyword evidence="1" id="KW-1133">Transmembrane helix</keyword>
<dbReference type="VEuPathDB" id="AmoebaDB:FDP41_013619"/>